<evidence type="ECO:0000313" key="2">
    <source>
        <dbReference type="EMBL" id="EGQ9138113.1"/>
    </source>
</evidence>
<feature type="transmembrane region" description="Helical" evidence="1">
    <location>
        <begin position="117"/>
        <end position="135"/>
    </location>
</feature>
<name>A0AA36UWW6_VIBAL</name>
<dbReference type="AlphaFoldDB" id="A0AA36UWW6"/>
<protein>
    <submittedName>
        <fullName evidence="2">Uncharacterized protein</fullName>
    </submittedName>
</protein>
<keyword evidence="1" id="KW-0472">Membrane</keyword>
<dbReference type="Proteomes" id="UP000714625">
    <property type="component" value="Unassembled WGS sequence"/>
</dbReference>
<keyword evidence="1" id="KW-0812">Transmembrane</keyword>
<feature type="transmembrane region" description="Helical" evidence="1">
    <location>
        <begin position="35"/>
        <end position="55"/>
    </location>
</feature>
<dbReference type="EMBL" id="AAXMUW010000100">
    <property type="protein sequence ID" value="EGQ9138113.1"/>
    <property type="molecule type" value="Genomic_DNA"/>
</dbReference>
<organism evidence="2 3">
    <name type="scientific">Vibrio alginolyticus</name>
    <dbReference type="NCBI Taxonomy" id="663"/>
    <lineage>
        <taxon>Bacteria</taxon>
        <taxon>Pseudomonadati</taxon>
        <taxon>Pseudomonadota</taxon>
        <taxon>Gammaproteobacteria</taxon>
        <taxon>Vibrionales</taxon>
        <taxon>Vibrionaceae</taxon>
        <taxon>Vibrio</taxon>
    </lineage>
</organism>
<comment type="caution">
    <text evidence="2">The sequence shown here is derived from an EMBL/GenBank/DDBJ whole genome shotgun (WGS) entry which is preliminary data.</text>
</comment>
<dbReference type="RefSeq" id="WP_157629962.1">
    <property type="nucleotide sequence ID" value="NZ_JACGEA010000032.1"/>
</dbReference>
<proteinExistence type="predicted"/>
<keyword evidence="1" id="KW-1133">Transmembrane helix</keyword>
<evidence type="ECO:0000313" key="3">
    <source>
        <dbReference type="Proteomes" id="UP000714625"/>
    </source>
</evidence>
<gene>
    <name evidence="2" type="ORF">GHY86_23675</name>
</gene>
<accession>A0AA36UWW6</accession>
<feature type="transmembrane region" description="Helical" evidence="1">
    <location>
        <begin position="61"/>
        <end position="86"/>
    </location>
</feature>
<evidence type="ECO:0000256" key="1">
    <source>
        <dbReference type="SAM" id="Phobius"/>
    </source>
</evidence>
<reference evidence="2" key="1">
    <citation type="submission" date="2019-11" db="EMBL/GenBank/DDBJ databases">
        <authorList>
            <consortium name="PulseNet: The National Subtyping Network for Foodborne Disease Surveillance"/>
            <person name="Tarr C.L."/>
            <person name="Trees E."/>
            <person name="Katz L.S."/>
            <person name="Carleton-Romer H.A."/>
            <person name="Stroika S."/>
            <person name="Kucerova Z."/>
            <person name="Roache K.F."/>
            <person name="Sabol A.L."/>
            <person name="Besser J."/>
            <person name="Gerner-Smidt P."/>
        </authorList>
    </citation>
    <scope>NUCLEOTIDE SEQUENCE</scope>
    <source>
        <strain evidence="2">PNUSAV001129</strain>
    </source>
</reference>
<sequence length="145" mass="16722">MNKETIEKSESLRPEEVENGAAAKLDILLRKYLSVWLWSILFGGATTLTFSLSSIRDYEKWGILTSVTSLLFVISILFLFISWLTLFKFLKGYLIEVVFVGSDTSDSEEKRKKFGRYLSTSFYALIMAGIVRLMIELSKQIFQMY</sequence>